<reference evidence="6 7" key="1">
    <citation type="submission" date="2022-12" db="EMBL/GenBank/DDBJ databases">
        <title>Chromosome-level genome assembly of true bugs.</title>
        <authorList>
            <person name="Ma L."/>
            <person name="Li H."/>
        </authorList>
    </citation>
    <scope>NUCLEOTIDE SEQUENCE [LARGE SCALE GENOMIC DNA]</scope>
    <source>
        <strain evidence="6">Lab_2022b</strain>
    </source>
</reference>
<keyword evidence="2" id="KW-0719">Serine esterase</keyword>
<comment type="caution">
    <text evidence="6">The sequence shown here is derived from an EMBL/GenBank/DDBJ whole genome shotgun (WGS) entry which is preliminary data.</text>
</comment>
<keyword evidence="7" id="KW-1185">Reference proteome</keyword>
<dbReference type="InterPro" id="IPR002018">
    <property type="entry name" value="CarbesteraseB"/>
</dbReference>
<keyword evidence="4" id="KW-0325">Glycoprotein</keyword>
<dbReference type="EMBL" id="JAPXFL010000010">
    <property type="protein sequence ID" value="KAK9501079.1"/>
    <property type="molecule type" value="Genomic_DNA"/>
</dbReference>
<proteinExistence type="inferred from homology"/>
<accession>A0AAW1CR53</accession>
<comment type="similarity">
    <text evidence="1">Belongs to the type-B carboxylesterase/lipase family.</text>
</comment>
<evidence type="ECO:0000256" key="1">
    <source>
        <dbReference type="ARBA" id="ARBA00005964"/>
    </source>
</evidence>
<evidence type="ECO:0000313" key="6">
    <source>
        <dbReference type="EMBL" id="KAK9501079.1"/>
    </source>
</evidence>
<dbReference type="SUPFAM" id="SSF53474">
    <property type="entry name" value="alpha/beta-Hydrolases"/>
    <property type="match status" value="1"/>
</dbReference>
<evidence type="ECO:0000313" key="7">
    <source>
        <dbReference type="Proteomes" id="UP001461498"/>
    </source>
</evidence>
<evidence type="ECO:0000259" key="5">
    <source>
        <dbReference type="Pfam" id="PF00135"/>
    </source>
</evidence>
<dbReference type="GO" id="GO:0052689">
    <property type="term" value="F:carboxylic ester hydrolase activity"/>
    <property type="evidence" value="ECO:0007669"/>
    <property type="project" value="UniProtKB-KW"/>
</dbReference>
<evidence type="ECO:0000256" key="4">
    <source>
        <dbReference type="ARBA" id="ARBA00023180"/>
    </source>
</evidence>
<dbReference type="InterPro" id="IPR029058">
    <property type="entry name" value="AB_hydrolase_fold"/>
</dbReference>
<gene>
    <name evidence="6" type="ORF">O3M35_002193</name>
</gene>
<dbReference type="PANTHER" id="PTHR43142:SF1">
    <property type="entry name" value="CARBOXYLIC ESTER HYDROLASE"/>
    <property type="match status" value="1"/>
</dbReference>
<evidence type="ECO:0000256" key="2">
    <source>
        <dbReference type="ARBA" id="ARBA00022487"/>
    </source>
</evidence>
<sequence length="460" mass="51233">MPICAQIDPLADVEEVVGQEDCLFLNIYTHQTNGSAPVMLWIHGGAWNFGSGNEEYYGPGALMDEDIVLVTINYRLGPLGFGSLENSEMAGNYGLKDQAEAIKWVSRNIQKFGGDPKMITLFGQSVGAASVMYHLKGKLAGLIRGGIAQSGSTLSPWAIGPPGAVRRMTTRLAENAGCKRKTDKEIVECLRNLPTEDVVAASRRFTLIEQHLLPFRPVLEPQGIVTEDPWDSPPSDLPLMIGFTSSEAAFLAALLTKEGSFIIRFLNAAFDTLMPEVLMYEETAPNVKEVTALIKKFYLANETITMENIAPLIDMMSDAYIVFPTYAEAQRHNGTLYTYLFNHTGEVSIASIIGTPKELGVSHGDEVPYLFNTRKLDLRKVGNDNDKQKSVEIIKIWTNFAKGLDPLSDMAEKEDWNKLSKEGGYLEIDTDQYVFSKVDDVPNSWLEERLEFWSHLQYRL</sequence>
<name>A0AAW1CR53_9HEMI</name>
<dbReference type="PANTHER" id="PTHR43142">
    <property type="entry name" value="CARBOXYLIC ESTER HYDROLASE"/>
    <property type="match status" value="1"/>
</dbReference>
<evidence type="ECO:0000256" key="3">
    <source>
        <dbReference type="ARBA" id="ARBA00022801"/>
    </source>
</evidence>
<feature type="domain" description="Carboxylesterase type B" evidence="5">
    <location>
        <begin position="4"/>
        <end position="453"/>
    </location>
</feature>
<organism evidence="6 7">
    <name type="scientific">Rhynocoris fuscipes</name>
    <dbReference type="NCBI Taxonomy" id="488301"/>
    <lineage>
        <taxon>Eukaryota</taxon>
        <taxon>Metazoa</taxon>
        <taxon>Ecdysozoa</taxon>
        <taxon>Arthropoda</taxon>
        <taxon>Hexapoda</taxon>
        <taxon>Insecta</taxon>
        <taxon>Pterygota</taxon>
        <taxon>Neoptera</taxon>
        <taxon>Paraneoptera</taxon>
        <taxon>Hemiptera</taxon>
        <taxon>Heteroptera</taxon>
        <taxon>Panheteroptera</taxon>
        <taxon>Cimicomorpha</taxon>
        <taxon>Reduviidae</taxon>
        <taxon>Harpactorinae</taxon>
        <taxon>Harpactorini</taxon>
        <taxon>Rhynocoris</taxon>
    </lineage>
</organism>
<keyword evidence="3" id="KW-0378">Hydrolase</keyword>
<protein>
    <recommendedName>
        <fullName evidence="5">Carboxylesterase type B domain-containing protein</fullName>
    </recommendedName>
</protein>
<dbReference type="AlphaFoldDB" id="A0AAW1CR53"/>
<dbReference type="Proteomes" id="UP001461498">
    <property type="component" value="Unassembled WGS sequence"/>
</dbReference>
<dbReference type="Pfam" id="PF00135">
    <property type="entry name" value="COesterase"/>
    <property type="match status" value="1"/>
</dbReference>
<dbReference type="Gene3D" id="3.40.50.1820">
    <property type="entry name" value="alpha/beta hydrolase"/>
    <property type="match status" value="1"/>
</dbReference>